<proteinExistence type="predicted"/>
<dbReference type="EMBL" id="AE006470">
    <property type="protein sequence ID" value="AAM73124.1"/>
    <property type="molecule type" value="Genomic_DNA"/>
</dbReference>
<organism evidence="1 2">
    <name type="scientific">Chlorobaculum tepidum (strain ATCC 49652 / DSM 12025 / NBRC 103806 / TLS)</name>
    <name type="common">Chlorobium tepidum</name>
    <dbReference type="NCBI Taxonomy" id="194439"/>
    <lineage>
        <taxon>Bacteria</taxon>
        <taxon>Pseudomonadati</taxon>
        <taxon>Chlorobiota</taxon>
        <taxon>Chlorobiia</taxon>
        <taxon>Chlorobiales</taxon>
        <taxon>Chlorobiaceae</taxon>
        <taxon>Chlorobaculum</taxon>
    </lineage>
</organism>
<protein>
    <submittedName>
        <fullName evidence="1">Uncharacterized protein</fullName>
    </submittedName>
</protein>
<dbReference type="AlphaFoldDB" id="Q8KB84"/>
<name>Q8KB84_CHLTE</name>
<accession>Q8KB84</accession>
<dbReference type="EnsemblBacteria" id="AAM73124">
    <property type="protein sequence ID" value="AAM73124"/>
    <property type="gene ID" value="CT1905"/>
</dbReference>
<dbReference type="Proteomes" id="UP000001007">
    <property type="component" value="Chromosome"/>
</dbReference>
<evidence type="ECO:0000313" key="1">
    <source>
        <dbReference type="EMBL" id="AAM73124.1"/>
    </source>
</evidence>
<gene>
    <name evidence="1" type="ordered locus">CT1905</name>
</gene>
<reference evidence="1 2" key="1">
    <citation type="journal article" date="2002" name="Proc. Natl. Acad. Sci. U.S.A.">
        <title>The complete genome sequence of Chlorobium tepidum TLS, a photosynthetic, anaerobic, green-sulfur bacterium.</title>
        <authorList>
            <person name="Eisen J.A."/>
            <person name="Nelson K.E."/>
            <person name="Paulsen I.T."/>
            <person name="Heidelberg J.F."/>
            <person name="Wu M."/>
            <person name="Dodson R.J."/>
            <person name="Deboy R."/>
            <person name="Gwinn M.L."/>
            <person name="Nelson W.C."/>
            <person name="Haft D.H."/>
            <person name="Hickey E.K."/>
            <person name="Peterson J.D."/>
            <person name="Durkin A.S."/>
            <person name="Kolonay J.L."/>
            <person name="Yang F."/>
            <person name="Holt I."/>
            <person name="Umayam L.A."/>
            <person name="Mason T."/>
            <person name="Brenner M."/>
            <person name="Shea T.P."/>
            <person name="Parksey D."/>
            <person name="Nierman W.C."/>
            <person name="Feldblyum T.V."/>
            <person name="Hansen C.L."/>
            <person name="Craven M.B."/>
            <person name="Radune D."/>
            <person name="Vamathevan J."/>
            <person name="Khouri H."/>
            <person name="White O."/>
            <person name="Gruber T.M."/>
            <person name="Ketchum K.A."/>
            <person name="Venter J.C."/>
            <person name="Tettelin H."/>
            <person name="Bryant D.A."/>
            <person name="Fraser C.M."/>
        </authorList>
    </citation>
    <scope>NUCLEOTIDE SEQUENCE [LARGE SCALE GENOMIC DNA]</scope>
    <source>
        <strain evidence="2">ATCC 49652 / DSM 12025 / NBRC 103806 / TLS</strain>
    </source>
</reference>
<dbReference type="KEGG" id="cte:CT1905"/>
<dbReference type="HOGENOM" id="CLU_3214140_0_0_10"/>
<evidence type="ECO:0000313" key="2">
    <source>
        <dbReference type="Proteomes" id="UP000001007"/>
    </source>
</evidence>
<sequence length="44" mass="4919">MGREWQGNKKAAVFDSSFWLVFRSVLSTWGGQPGALHEALLRSP</sequence>
<keyword evidence="2" id="KW-1185">Reference proteome</keyword>